<protein>
    <submittedName>
        <fullName evidence="1">Uncharacterized protein</fullName>
    </submittedName>
</protein>
<name>A0A5B7JKD8_PORTR</name>
<sequence>MIATTGAYVGESVVCFPHHHSHSRLYILVPVNRVHFGVIAEGVALVWHCNHAMPYCRVVMEWQYGVVGVMVSIR</sequence>
<organism evidence="1 2">
    <name type="scientific">Portunus trituberculatus</name>
    <name type="common">Swimming crab</name>
    <name type="synonym">Neptunus trituberculatus</name>
    <dbReference type="NCBI Taxonomy" id="210409"/>
    <lineage>
        <taxon>Eukaryota</taxon>
        <taxon>Metazoa</taxon>
        <taxon>Ecdysozoa</taxon>
        <taxon>Arthropoda</taxon>
        <taxon>Crustacea</taxon>
        <taxon>Multicrustacea</taxon>
        <taxon>Malacostraca</taxon>
        <taxon>Eumalacostraca</taxon>
        <taxon>Eucarida</taxon>
        <taxon>Decapoda</taxon>
        <taxon>Pleocyemata</taxon>
        <taxon>Brachyura</taxon>
        <taxon>Eubrachyura</taxon>
        <taxon>Portunoidea</taxon>
        <taxon>Portunidae</taxon>
        <taxon>Portuninae</taxon>
        <taxon>Portunus</taxon>
    </lineage>
</organism>
<proteinExistence type="predicted"/>
<reference evidence="1 2" key="1">
    <citation type="submission" date="2019-05" db="EMBL/GenBank/DDBJ databases">
        <title>Another draft genome of Portunus trituberculatus and its Hox gene families provides insights of decapod evolution.</title>
        <authorList>
            <person name="Jeong J.-H."/>
            <person name="Song I."/>
            <person name="Kim S."/>
            <person name="Choi T."/>
            <person name="Kim D."/>
            <person name="Ryu S."/>
            <person name="Kim W."/>
        </authorList>
    </citation>
    <scope>NUCLEOTIDE SEQUENCE [LARGE SCALE GENOMIC DNA]</scope>
    <source>
        <tissue evidence="1">Muscle</tissue>
    </source>
</reference>
<dbReference type="AlphaFoldDB" id="A0A5B7JKD8"/>
<gene>
    <name evidence="1" type="ORF">E2C01_091957</name>
</gene>
<evidence type="ECO:0000313" key="1">
    <source>
        <dbReference type="EMBL" id="MPC96682.1"/>
    </source>
</evidence>
<keyword evidence="2" id="KW-1185">Reference proteome</keyword>
<dbReference type="Proteomes" id="UP000324222">
    <property type="component" value="Unassembled WGS sequence"/>
</dbReference>
<accession>A0A5B7JKD8</accession>
<comment type="caution">
    <text evidence="1">The sequence shown here is derived from an EMBL/GenBank/DDBJ whole genome shotgun (WGS) entry which is preliminary data.</text>
</comment>
<evidence type="ECO:0000313" key="2">
    <source>
        <dbReference type="Proteomes" id="UP000324222"/>
    </source>
</evidence>
<dbReference type="EMBL" id="VSRR010106933">
    <property type="protein sequence ID" value="MPC96682.1"/>
    <property type="molecule type" value="Genomic_DNA"/>
</dbReference>